<comment type="caution">
    <text evidence="1">The sequence shown here is derived from an EMBL/GenBank/DDBJ whole genome shotgun (WGS) entry which is preliminary data.</text>
</comment>
<dbReference type="AlphaFoldDB" id="X1VKD2"/>
<reference evidence="1" key="1">
    <citation type="journal article" date="2014" name="Front. Microbiol.">
        <title>High frequency of phylogenetically diverse reductive dehalogenase-homologous genes in deep subseafloor sedimentary metagenomes.</title>
        <authorList>
            <person name="Kawai M."/>
            <person name="Futagami T."/>
            <person name="Toyoda A."/>
            <person name="Takaki Y."/>
            <person name="Nishi S."/>
            <person name="Hori S."/>
            <person name="Arai W."/>
            <person name="Tsubouchi T."/>
            <person name="Morono Y."/>
            <person name="Uchiyama I."/>
            <person name="Ito T."/>
            <person name="Fujiyama A."/>
            <person name="Inagaki F."/>
            <person name="Takami H."/>
        </authorList>
    </citation>
    <scope>NUCLEOTIDE SEQUENCE</scope>
    <source>
        <strain evidence="1">Expedition CK06-06</strain>
    </source>
</reference>
<sequence length="250" mass="26603">MRKNLIYARRLMGDIGPLNTDPVRRLMGRVIAPAVSIDGVYQDYEAASDDQHYTIGSRMQVDDRVFHYARAGNTLDCGLGAHIGFTQDVGFAVVTVDVNAIGKYTLEVTVGAADGRLGTGEIPEDELEGGYIIIFPDGMGDTINRRIVGNTAVAAPGGAMTVTLDRPLTAALTPAPHAELIASPYLDVLEGNLDRQMIVGMPPIAATVGQYLWLQTWGPVWGVPDAACGVGIDNSQVVFRGNGSIAEFDA</sequence>
<evidence type="ECO:0000313" key="1">
    <source>
        <dbReference type="EMBL" id="GAJ16011.1"/>
    </source>
</evidence>
<proteinExistence type="predicted"/>
<protein>
    <submittedName>
        <fullName evidence="1">Uncharacterized protein</fullName>
    </submittedName>
</protein>
<gene>
    <name evidence="1" type="ORF">S12H4_42837</name>
</gene>
<feature type="non-terminal residue" evidence="1">
    <location>
        <position position="250"/>
    </location>
</feature>
<name>X1VKD2_9ZZZZ</name>
<organism evidence="1">
    <name type="scientific">marine sediment metagenome</name>
    <dbReference type="NCBI Taxonomy" id="412755"/>
    <lineage>
        <taxon>unclassified sequences</taxon>
        <taxon>metagenomes</taxon>
        <taxon>ecological metagenomes</taxon>
    </lineage>
</organism>
<accession>X1VKD2</accession>
<dbReference type="EMBL" id="BARW01026245">
    <property type="protein sequence ID" value="GAJ16011.1"/>
    <property type="molecule type" value="Genomic_DNA"/>
</dbReference>